<gene>
    <name evidence="1" type="ORF">TDIB3V08_LOCUS452</name>
</gene>
<reference evidence="1" key="1">
    <citation type="submission" date="2020-11" db="EMBL/GenBank/DDBJ databases">
        <authorList>
            <person name="Tran Van P."/>
        </authorList>
    </citation>
    <scope>NUCLEOTIDE SEQUENCE</scope>
</reference>
<name>A0A7R8Z2Y6_TIMDO</name>
<proteinExistence type="predicted"/>
<organism evidence="1">
    <name type="scientific">Timema douglasi</name>
    <name type="common">Walking stick</name>
    <dbReference type="NCBI Taxonomy" id="61478"/>
    <lineage>
        <taxon>Eukaryota</taxon>
        <taxon>Metazoa</taxon>
        <taxon>Ecdysozoa</taxon>
        <taxon>Arthropoda</taxon>
        <taxon>Hexapoda</taxon>
        <taxon>Insecta</taxon>
        <taxon>Pterygota</taxon>
        <taxon>Neoptera</taxon>
        <taxon>Polyneoptera</taxon>
        <taxon>Phasmatodea</taxon>
        <taxon>Timematodea</taxon>
        <taxon>Timematoidea</taxon>
        <taxon>Timematidae</taxon>
        <taxon>Timema</taxon>
    </lineage>
</organism>
<dbReference type="AlphaFoldDB" id="A0A7R8Z2Y6"/>
<evidence type="ECO:0000313" key="1">
    <source>
        <dbReference type="EMBL" id="CAD7194013.1"/>
    </source>
</evidence>
<protein>
    <submittedName>
        <fullName evidence="1">Uncharacterized protein</fullName>
    </submittedName>
</protein>
<dbReference type="EMBL" id="OA564367">
    <property type="protein sequence ID" value="CAD7194013.1"/>
    <property type="molecule type" value="Genomic_DNA"/>
</dbReference>
<sequence>MPRIAAVIAMAYLKLDMVTRSGLVSVIGKLSTVLYYTMGFLHPTSIFSFCTRLLQHLENLTSDTWLWYLD</sequence>
<accession>A0A7R8Z2Y6</accession>